<feature type="region of interest" description="Disordered" evidence="1">
    <location>
        <begin position="23"/>
        <end position="56"/>
    </location>
</feature>
<reference evidence="2 3" key="1">
    <citation type="journal article" date="2015" name="PLoS Pathog.">
        <title>Leptomonas seymouri: Adaptations to the Dixenous Life Cycle Analyzed by Genome Sequencing, Transcriptome Profiling and Co-infection with Leishmania donovani.</title>
        <authorList>
            <person name="Kraeva N."/>
            <person name="Butenko A."/>
            <person name="Hlavacova J."/>
            <person name="Kostygov A."/>
            <person name="Myskova J."/>
            <person name="Grybchuk D."/>
            <person name="Lestinova T."/>
            <person name="Votypka J."/>
            <person name="Volf P."/>
            <person name="Opperdoes F."/>
            <person name="Flegontov P."/>
            <person name="Lukes J."/>
            <person name="Yurchenko V."/>
        </authorList>
    </citation>
    <scope>NUCLEOTIDE SEQUENCE [LARGE SCALE GENOMIC DNA]</scope>
    <source>
        <strain evidence="2 3">ATCC 30220</strain>
    </source>
</reference>
<feature type="region of interest" description="Disordered" evidence="1">
    <location>
        <begin position="90"/>
        <end position="118"/>
    </location>
</feature>
<accession>A0A0N1IL01</accession>
<dbReference type="VEuPathDB" id="TriTrypDB:Lsey_0087_0150"/>
<dbReference type="OMA" id="LWAHEYG"/>
<sequence length="889" mass="96538">MMRLAGRALQCWGSATRACRKAAARSPSLKKRAVARSLSKKKGSPRKALSRKGVQADAAARLLPSPLLMPNMSSQVSKEAEAAPQLPAAQVTGMPPLPHPSRVEGDAPMPLSSSQRTSTLSFSRATMVLITPRTLHSRLRSVVVQLVLLSPEPLQPSALYALFDKVVDAETRSMLACASHAVRLYTSKKLSHAKPQEPRKWEQSTALVDKVLYTDCGTTNEAEVSPVELMSIGKAFVSAYRCSIHPLVEALRNAEKWHHHTTVDAALITDPSAAQTVGRSDGADVPACWDVAEWMFLHTLFCDPEFRVSVYSGAVCYPALPSLLLAHSDRMKDACRIKGCYALQWATGSAPSTTTTTTAAAAASREGKRAYLSHLTSAPPTTVPGSSGSSSTSLPEHAPNFLWLNGSAGCPPWTLAHSEYAMYDAYFSHKLTAESSTATQEEKSESRAATAAAAAMTLEGLTGTSGHRLVDYFILQSASMRVMGEAAADGDGLIGSDRAAARAFPAMGWNEGRQGSLLLQQYVNELADADGQYGFSLLQCATMRQPSGELYRANLRLMGGLFRHLLSVPISVARLSTMLRWNLSVHHAGIYRSLLYLLLVIGANPTVHRLEAGTQQRIRATTRCAELFGDRSSASSDADERRDARQQVRQALLALDASSALHEGEQVEAESAASPGKRLRDTFAEEGAVLRHLPLADERVVEVLCLRVLPHARPGSARQLRFAPPNVSPSFRGYPLQYIEVLPTWSHTPEEILNHLRAAHLSDKAKEASAGQEPGVTLQPDPCWLEKHEEPYILVCAMKARTMRSHLRTTASRFSDVVESGPMTVRQLSVITLWAHEYGAEMAAEMLFVLLLLNPHFVRLRPPAAACEGGAGADAAARRNYGEWVVELR</sequence>
<gene>
    <name evidence="2" type="ORF">ABL78_3457</name>
</gene>
<dbReference type="Proteomes" id="UP000038009">
    <property type="component" value="Unassembled WGS sequence"/>
</dbReference>
<proteinExistence type="predicted"/>
<evidence type="ECO:0000313" key="2">
    <source>
        <dbReference type="EMBL" id="KPI87468.1"/>
    </source>
</evidence>
<organism evidence="2 3">
    <name type="scientific">Leptomonas seymouri</name>
    <dbReference type="NCBI Taxonomy" id="5684"/>
    <lineage>
        <taxon>Eukaryota</taxon>
        <taxon>Discoba</taxon>
        <taxon>Euglenozoa</taxon>
        <taxon>Kinetoplastea</taxon>
        <taxon>Metakinetoplastina</taxon>
        <taxon>Trypanosomatida</taxon>
        <taxon>Trypanosomatidae</taxon>
        <taxon>Leishmaniinae</taxon>
        <taxon>Leptomonas</taxon>
    </lineage>
</organism>
<comment type="caution">
    <text evidence="2">The sequence shown here is derived from an EMBL/GenBank/DDBJ whole genome shotgun (WGS) entry which is preliminary data.</text>
</comment>
<protein>
    <submittedName>
        <fullName evidence="2">Uncharacterized protein</fullName>
    </submittedName>
</protein>
<name>A0A0N1IL01_LEPSE</name>
<dbReference type="EMBL" id="LJSK01000087">
    <property type="protein sequence ID" value="KPI87468.1"/>
    <property type="molecule type" value="Genomic_DNA"/>
</dbReference>
<dbReference type="OrthoDB" id="273647at2759"/>
<evidence type="ECO:0000313" key="3">
    <source>
        <dbReference type="Proteomes" id="UP000038009"/>
    </source>
</evidence>
<keyword evidence="3" id="KW-1185">Reference proteome</keyword>
<dbReference type="AlphaFoldDB" id="A0A0N1IL01"/>
<evidence type="ECO:0000256" key="1">
    <source>
        <dbReference type="SAM" id="MobiDB-lite"/>
    </source>
</evidence>
<feature type="compositionally biased region" description="Basic residues" evidence="1">
    <location>
        <begin position="23"/>
        <end position="50"/>
    </location>
</feature>